<dbReference type="Proteomes" id="UP000478052">
    <property type="component" value="Unassembled WGS sequence"/>
</dbReference>
<dbReference type="SUPFAM" id="SSF54768">
    <property type="entry name" value="dsRNA-binding domain-like"/>
    <property type="match status" value="2"/>
</dbReference>
<dbReference type="SMART" id="SM00358">
    <property type="entry name" value="DSRM"/>
    <property type="match status" value="2"/>
</dbReference>
<keyword evidence="1 2" id="KW-0694">RNA-binding</keyword>
<keyword evidence="4" id="KW-0808">Transferase</keyword>
<dbReference type="GO" id="GO:0030422">
    <property type="term" value="P:siRNA processing"/>
    <property type="evidence" value="ECO:0007669"/>
    <property type="project" value="TreeGrafter"/>
</dbReference>
<reference evidence="4 5" key="1">
    <citation type="submission" date="2019-08" db="EMBL/GenBank/DDBJ databases">
        <title>Whole genome of Aphis craccivora.</title>
        <authorList>
            <person name="Voronova N.V."/>
            <person name="Shulinski R.S."/>
            <person name="Bandarenka Y.V."/>
            <person name="Zhorov D.G."/>
            <person name="Warner D."/>
        </authorList>
    </citation>
    <scope>NUCLEOTIDE SEQUENCE [LARGE SCALE GENOMIC DNA]</scope>
    <source>
        <strain evidence="4">180601</strain>
        <tissue evidence="4">Whole Body</tissue>
    </source>
</reference>
<dbReference type="InterPro" id="IPR051247">
    <property type="entry name" value="RLC_Component"/>
</dbReference>
<dbReference type="InterPro" id="IPR014720">
    <property type="entry name" value="dsRBD_dom"/>
</dbReference>
<dbReference type="OrthoDB" id="10056847at2759"/>
<dbReference type="PANTHER" id="PTHR46205:SF3">
    <property type="entry name" value="LOQUACIOUS, ISOFORM B"/>
    <property type="match status" value="1"/>
</dbReference>
<dbReference type="GO" id="GO:0016442">
    <property type="term" value="C:RISC complex"/>
    <property type="evidence" value="ECO:0007669"/>
    <property type="project" value="TreeGrafter"/>
</dbReference>
<keyword evidence="4" id="KW-0418">Kinase</keyword>
<feature type="domain" description="DRBM" evidence="3">
    <location>
        <begin position="273"/>
        <end position="340"/>
    </location>
</feature>
<sequence>MGILNSIPTSKDCTVCDSTVSISEPTESMQKTDLMADNYGLPFIDRCSLAVSQLENTMAKKGKTVKYNMIPVVFLFPYKMYTYNAKCGEIITYGYGSSRFEAIDDAANKFLEKLASISEIDDHLGTNSPCLKINEEKNYTASNEQGMFTNFIGKLQNEICVARGWSLPKYEYFQGIEGEYNNKERLHTVICSAGPYESKGVGKTKKIAKQQAAQLLIEQNNSNQHTSCSNVEYVTHEMFEIVDNRGFNQLLSSKKNLMQKLKKCNSLDGLNMSAFEFLEKLAEQERLSIKYKPCKKDCCQVEMNLKIGKDKPIMVCLNTGKTNEEAKNTAAKTALEYLHLFLN</sequence>
<comment type="caution">
    <text evidence="4">The sequence shown here is derived from an EMBL/GenBank/DDBJ whole genome shotgun (WGS) entry which is preliminary data.</text>
</comment>
<dbReference type="GO" id="GO:0070920">
    <property type="term" value="P:regulation of regulatory ncRNA processing"/>
    <property type="evidence" value="ECO:0007669"/>
    <property type="project" value="TreeGrafter"/>
</dbReference>
<name>A0A6G0YFZ2_APHCR</name>
<dbReference type="PANTHER" id="PTHR46205">
    <property type="entry name" value="LOQUACIOUS, ISOFORM B"/>
    <property type="match status" value="1"/>
</dbReference>
<dbReference type="PROSITE" id="PS50137">
    <property type="entry name" value="DS_RBD"/>
    <property type="match status" value="2"/>
</dbReference>
<dbReference type="Gene3D" id="3.30.160.20">
    <property type="match status" value="3"/>
</dbReference>
<dbReference type="EMBL" id="VUJU01004256">
    <property type="protein sequence ID" value="KAF0754994.1"/>
    <property type="molecule type" value="Genomic_DNA"/>
</dbReference>
<accession>A0A6G0YFZ2</accession>
<dbReference type="GO" id="GO:0035197">
    <property type="term" value="F:siRNA binding"/>
    <property type="evidence" value="ECO:0007669"/>
    <property type="project" value="TreeGrafter"/>
</dbReference>
<evidence type="ECO:0000256" key="1">
    <source>
        <dbReference type="ARBA" id="ARBA00022884"/>
    </source>
</evidence>
<dbReference type="GO" id="GO:0005737">
    <property type="term" value="C:cytoplasm"/>
    <property type="evidence" value="ECO:0007669"/>
    <property type="project" value="TreeGrafter"/>
</dbReference>
<gene>
    <name evidence="4" type="ORF">FWK35_00025967</name>
</gene>
<organism evidence="4 5">
    <name type="scientific">Aphis craccivora</name>
    <name type="common">Cowpea aphid</name>
    <dbReference type="NCBI Taxonomy" id="307492"/>
    <lineage>
        <taxon>Eukaryota</taxon>
        <taxon>Metazoa</taxon>
        <taxon>Ecdysozoa</taxon>
        <taxon>Arthropoda</taxon>
        <taxon>Hexapoda</taxon>
        <taxon>Insecta</taxon>
        <taxon>Pterygota</taxon>
        <taxon>Neoptera</taxon>
        <taxon>Paraneoptera</taxon>
        <taxon>Hemiptera</taxon>
        <taxon>Sternorrhyncha</taxon>
        <taxon>Aphidomorpha</taxon>
        <taxon>Aphidoidea</taxon>
        <taxon>Aphididae</taxon>
        <taxon>Aphidini</taxon>
        <taxon>Aphis</taxon>
        <taxon>Aphis</taxon>
    </lineage>
</organism>
<evidence type="ECO:0000256" key="2">
    <source>
        <dbReference type="PROSITE-ProRule" id="PRU00266"/>
    </source>
</evidence>
<dbReference type="AlphaFoldDB" id="A0A6G0YFZ2"/>
<dbReference type="GO" id="GO:0070578">
    <property type="term" value="C:RISC-loading complex"/>
    <property type="evidence" value="ECO:0007669"/>
    <property type="project" value="TreeGrafter"/>
</dbReference>
<protein>
    <submittedName>
        <fullName evidence="4">Interferon-inducible double-stranded RNA-dependent protein kinase activator A</fullName>
    </submittedName>
</protein>
<dbReference type="GO" id="GO:0003725">
    <property type="term" value="F:double-stranded RNA binding"/>
    <property type="evidence" value="ECO:0007669"/>
    <property type="project" value="TreeGrafter"/>
</dbReference>
<evidence type="ECO:0000313" key="4">
    <source>
        <dbReference type="EMBL" id="KAF0754994.1"/>
    </source>
</evidence>
<feature type="domain" description="DRBM" evidence="3">
    <location>
        <begin position="150"/>
        <end position="222"/>
    </location>
</feature>
<dbReference type="GO" id="GO:0016301">
    <property type="term" value="F:kinase activity"/>
    <property type="evidence" value="ECO:0007669"/>
    <property type="project" value="UniProtKB-KW"/>
</dbReference>
<proteinExistence type="predicted"/>
<dbReference type="GO" id="GO:0005634">
    <property type="term" value="C:nucleus"/>
    <property type="evidence" value="ECO:0007669"/>
    <property type="project" value="TreeGrafter"/>
</dbReference>
<evidence type="ECO:0000313" key="5">
    <source>
        <dbReference type="Proteomes" id="UP000478052"/>
    </source>
</evidence>
<evidence type="ECO:0000259" key="3">
    <source>
        <dbReference type="PROSITE" id="PS50137"/>
    </source>
</evidence>
<keyword evidence="5" id="KW-1185">Reference proteome</keyword>